<proteinExistence type="predicted"/>
<feature type="transmembrane region" description="Helical" evidence="1">
    <location>
        <begin position="59"/>
        <end position="77"/>
    </location>
</feature>
<dbReference type="RefSeq" id="WP_153971354.1">
    <property type="nucleotide sequence ID" value="NZ_JACRWE010000001.1"/>
</dbReference>
<keyword evidence="1" id="KW-0472">Membrane</keyword>
<keyword evidence="3" id="KW-1185">Reference proteome</keyword>
<keyword evidence="1" id="KW-0812">Transmembrane</keyword>
<name>A0ABR7JKI3_9FIRM</name>
<accession>A0ABR7JKI3</accession>
<organism evidence="2 3">
    <name type="scientific">Romboutsia faecis</name>
    <dbReference type="NCBI Taxonomy" id="2764597"/>
    <lineage>
        <taxon>Bacteria</taxon>
        <taxon>Bacillati</taxon>
        <taxon>Bacillota</taxon>
        <taxon>Clostridia</taxon>
        <taxon>Peptostreptococcales</taxon>
        <taxon>Peptostreptococcaceae</taxon>
        <taxon>Romboutsia</taxon>
    </lineage>
</organism>
<evidence type="ECO:0000313" key="2">
    <source>
        <dbReference type="EMBL" id="MBC5995441.1"/>
    </source>
</evidence>
<reference evidence="2 3" key="1">
    <citation type="submission" date="2020-08" db="EMBL/GenBank/DDBJ databases">
        <authorList>
            <person name="Liu C."/>
            <person name="Sun Q."/>
        </authorList>
    </citation>
    <scope>NUCLEOTIDE SEQUENCE [LARGE SCALE GENOMIC DNA]</scope>
    <source>
        <strain evidence="2 3">NSJ-18</strain>
    </source>
</reference>
<dbReference type="EMBL" id="JACRWE010000001">
    <property type="protein sequence ID" value="MBC5995441.1"/>
    <property type="molecule type" value="Genomic_DNA"/>
</dbReference>
<sequence>MGELYLIFVGTIIVNLTVVALLFLKNGKFAKDNMFIYFMSIYTLNLGITQYTSVPSNYIFGKILGILFIILSIMSMIFKRKKFLLSRILLSITLIAPIYTLYLM</sequence>
<feature type="transmembrane region" description="Helical" evidence="1">
    <location>
        <begin position="36"/>
        <end position="53"/>
    </location>
</feature>
<feature type="transmembrane region" description="Helical" evidence="1">
    <location>
        <begin position="6"/>
        <end position="24"/>
    </location>
</feature>
<dbReference type="Proteomes" id="UP000609849">
    <property type="component" value="Unassembled WGS sequence"/>
</dbReference>
<feature type="transmembrane region" description="Helical" evidence="1">
    <location>
        <begin position="84"/>
        <end position="102"/>
    </location>
</feature>
<protein>
    <submittedName>
        <fullName evidence="2">Uncharacterized protein</fullName>
    </submittedName>
</protein>
<comment type="caution">
    <text evidence="2">The sequence shown here is derived from an EMBL/GenBank/DDBJ whole genome shotgun (WGS) entry which is preliminary data.</text>
</comment>
<evidence type="ECO:0000256" key="1">
    <source>
        <dbReference type="SAM" id="Phobius"/>
    </source>
</evidence>
<evidence type="ECO:0000313" key="3">
    <source>
        <dbReference type="Proteomes" id="UP000609849"/>
    </source>
</evidence>
<gene>
    <name evidence="2" type="ORF">H8923_01595</name>
</gene>
<keyword evidence="1" id="KW-1133">Transmembrane helix</keyword>